<dbReference type="EMBL" id="JBHLUK010000076">
    <property type="protein sequence ID" value="MFC0424907.1"/>
    <property type="molecule type" value="Genomic_DNA"/>
</dbReference>
<sequence>MAELTLQAIEKLVAGRLLFKIDRLTATSGARVGIVGRNGAGKSTLAHMIAGTDPDFSGQLIADAAVVYVPQIAPTIDQSGGQAMLARIRTALSQRPAILILDEPSSNLDEAYQQWLAQQLRRYHGLLLLISHDRQLLDAVATTIWAVDQQQFHAYPGNYTAYHEVRQRDYATQTTAYRQQVKHQRELQVAVQARHEKANRIRKGSRRMTPAERSNSRTLRETTAAKMDRGAKALVKRGQREATVAKPFTTAGFKLVATDFPAFTGKNVVTALHVTLRAHGQLIFRDGTFTIQPGSRVAITGANGSGKTTLLRAIMAGQTSGLSLAPGAKVGVFNQDMTVLDQQRRVWQTVRQASQLPDQTLRNVMGALGLPARFYDQLVAELSGGELVKLQLVRILVGHYNVLMLDEPTNYLDVDALDALAAYLKAYPGTVLFVSHDASFRQAVTNQTLVIKDRQITNPATRAMPAKAATADLALLQFKYDQLVQDPNAQSADLQALKRQIDAAKK</sequence>
<evidence type="ECO:0000256" key="3">
    <source>
        <dbReference type="ARBA" id="ARBA00022840"/>
    </source>
</evidence>
<evidence type="ECO:0000313" key="5">
    <source>
        <dbReference type="EMBL" id="MFC0424907.1"/>
    </source>
</evidence>
<accession>A0ABV6K5Z5</accession>
<dbReference type="Proteomes" id="UP001589855">
    <property type="component" value="Unassembled WGS sequence"/>
</dbReference>
<proteinExistence type="predicted"/>
<evidence type="ECO:0000313" key="6">
    <source>
        <dbReference type="Proteomes" id="UP001589855"/>
    </source>
</evidence>
<keyword evidence="1" id="KW-0677">Repeat</keyword>
<dbReference type="PANTHER" id="PTHR19211:SF100">
    <property type="entry name" value="RIBOSOME PROTECTION PROTEIN VMLR"/>
    <property type="match status" value="1"/>
</dbReference>
<name>A0ABV6K5Z5_9LACO</name>
<reference evidence="5 6" key="1">
    <citation type="submission" date="2024-09" db="EMBL/GenBank/DDBJ databases">
        <authorList>
            <person name="Sun Q."/>
            <person name="Mori K."/>
        </authorList>
    </citation>
    <scope>NUCLEOTIDE SEQUENCE [LARGE SCALE GENOMIC DNA]</scope>
    <source>
        <strain evidence="5 6">TBRC 4575</strain>
    </source>
</reference>
<comment type="caution">
    <text evidence="5">The sequence shown here is derived from an EMBL/GenBank/DDBJ whole genome shotgun (WGS) entry which is preliminary data.</text>
</comment>
<dbReference type="Pfam" id="PF00005">
    <property type="entry name" value="ABC_tran"/>
    <property type="match status" value="2"/>
</dbReference>
<feature type="domain" description="ABC transporter" evidence="4">
    <location>
        <begin position="269"/>
        <end position="478"/>
    </location>
</feature>
<dbReference type="InterPro" id="IPR050611">
    <property type="entry name" value="ABCF"/>
</dbReference>
<dbReference type="CDD" id="cd03221">
    <property type="entry name" value="ABCF_EF-3"/>
    <property type="match status" value="2"/>
</dbReference>
<evidence type="ECO:0000256" key="2">
    <source>
        <dbReference type="ARBA" id="ARBA00022741"/>
    </source>
</evidence>
<dbReference type="GO" id="GO:0005524">
    <property type="term" value="F:ATP binding"/>
    <property type="evidence" value="ECO:0007669"/>
    <property type="project" value="UniProtKB-KW"/>
</dbReference>
<keyword evidence="2" id="KW-0547">Nucleotide-binding</keyword>
<dbReference type="InterPro" id="IPR003593">
    <property type="entry name" value="AAA+_ATPase"/>
</dbReference>
<gene>
    <name evidence="5" type="ORF">ACFFGS_12295</name>
</gene>
<keyword evidence="6" id="KW-1185">Reference proteome</keyword>
<dbReference type="PROSITE" id="PS50893">
    <property type="entry name" value="ABC_TRANSPORTER_2"/>
    <property type="match status" value="1"/>
</dbReference>
<organism evidence="5 6">
    <name type="scientific">Lactiplantibacillus plajomi</name>
    <dbReference type="NCBI Taxonomy" id="1457217"/>
    <lineage>
        <taxon>Bacteria</taxon>
        <taxon>Bacillati</taxon>
        <taxon>Bacillota</taxon>
        <taxon>Bacilli</taxon>
        <taxon>Lactobacillales</taxon>
        <taxon>Lactobacillaceae</taxon>
        <taxon>Lactiplantibacillus</taxon>
    </lineage>
</organism>
<dbReference type="PANTHER" id="PTHR19211">
    <property type="entry name" value="ATP-BINDING TRANSPORT PROTEIN-RELATED"/>
    <property type="match status" value="1"/>
</dbReference>
<protein>
    <submittedName>
        <fullName evidence="5">ABC-F family ATP-binding cassette domain-containing protein</fullName>
    </submittedName>
</protein>
<dbReference type="SUPFAM" id="SSF52540">
    <property type="entry name" value="P-loop containing nucleoside triphosphate hydrolases"/>
    <property type="match status" value="2"/>
</dbReference>
<dbReference type="Gene3D" id="3.40.50.300">
    <property type="entry name" value="P-loop containing nucleotide triphosphate hydrolases"/>
    <property type="match status" value="3"/>
</dbReference>
<dbReference type="InterPro" id="IPR017871">
    <property type="entry name" value="ABC_transporter-like_CS"/>
</dbReference>
<dbReference type="InterPro" id="IPR027417">
    <property type="entry name" value="P-loop_NTPase"/>
</dbReference>
<dbReference type="PROSITE" id="PS00211">
    <property type="entry name" value="ABC_TRANSPORTER_1"/>
    <property type="match status" value="1"/>
</dbReference>
<evidence type="ECO:0000259" key="4">
    <source>
        <dbReference type="PROSITE" id="PS50893"/>
    </source>
</evidence>
<keyword evidence="3 5" id="KW-0067">ATP-binding</keyword>
<dbReference type="RefSeq" id="WP_137644088.1">
    <property type="nucleotide sequence ID" value="NZ_BAABRM010000003.1"/>
</dbReference>
<dbReference type="SMART" id="SM00382">
    <property type="entry name" value="AAA"/>
    <property type="match status" value="2"/>
</dbReference>
<evidence type="ECO:0000256" key="1">
    <source>
        <dbReference type="ARBA" id="ARBA00022737"/>
    </source>
</evidence>
<dbReference type="InterPro" id="IPR003439">
    <property type="entry name" value="ABC_transporter-like_ATP-bd"/>
</dbReference>